<reference evidence="1 2" key="1">
    <citation type="submission" date="2019-08" db="EMBL/GenBank/DDBJ databases">
        <title>100 year-old enigma solved: identification of Planctomyces bekefii, the type genus and species of the phylum Planctomycetes.</title>
        <authorList>
            <person name="Svetlana D.N."/>
            <person name="Overmann J."/>
        </authorList>
    </citation>
    <scope>NUCLEOTIDE SEQUENCE [LARGE SCALE GENOMIC DNA]</scope>
    <source>
        <strain evidence="1">Phe10_nw2017</strain>
    </source>
</reference>
<protein>
    <submittedName>
        <fullName evidence="1">Uncharacterized protein</fullName>
    </submittedName>
</protein>
<proteinExistence type="predicted"/>
<dbReference type="AlphaFoldDB" id="A0A5C6M6Q2"/>
<evidence type="ECO:0000313" key="1">
    <source>
        <dbReference type="EMBL" id="TWW09829.1"/>
    </source>
</evidence>
<organism evidence="1 2">
    <name type="scientific">Planctomyces bekefii</name>
    <dbReference type="NCBI Taxonomy" id="1653850"/>
    <lineage>
        <taxon>Bacteria</taxon>
        <taxon>Pseudomonadati</taxon>
        <taxon>Planctomycetota</taxon>
        <taxon>Planctomycetia</taxon>
        <taxon>Planctomycetales</taxon>
        <taxon>Planctomycetaceae</taxon>
        <taxon>Planctomyces</taxon>
    </lineage>
</organism>
<name>A0A5C6M6Q2_9PLAN</name>
<gene>
    <name evidence="1" type="ORF">E3A20_10430</name>
</gene>
<dbReference type="Proteomes" id="UP000321083">
    <property type="component" value="Unassembled WGS sequence"/>
</dbReference>
<accession>A0A5C6M6Q2</accession>
<evidence type="ECO:0000313" key="2">
    <source>
        <dbReference type="Proteomes" id="UP000321083"/>
    </source>
</evidence>
<dbReference type="EMBL" id="SRHE01000168">
    <property type="protein sequence ID" value="TWW09829.1"/>
    <property type="molecule type" value="Genomic_DNA"/>
</dbReference>
<sequence length="76" mass="8515">MLKDRKLSLSPICNKLMAGATPRGVCVDCFDEDERMFQIVKSCIQIGERLGPVELSDKSGILLKHIKRWLDLGKLG</sequence>
<keyword evidence="2" id="KW-1185">Reference proteome</keyword>
<reference evidence="1 2" key="2">
    <citation type="submission" date="2019-08" db="EMBL/GenBank/DDBJ databases">
        <authorList>
            <person name="Henke P."/>
        </authorList>
    </citation>
    <scope>NUCLEOTIDE SEQUENCE [LARGE SCALE GENOMIC DNA]</scope>
    <source>
        <strain evidence="1">Phe10_nw2017</strain>
    </source>
</reference>
<comment type="caution">
    <text evidence="1">The sequence shown here is derived from an EMBL/GenBank/DDBJ whole genome shotgun (WGS) entry which is preliminary data.</text>
</comment>